<dbReference type="InterPro" id="IPR023562">
    <property type="entry name" value="ClpP/TepA"/>
</dbReference>
<dbReference type="EMBL" id="LAZR01002191">
    <property type="protein sequence ID" value="KKN33285.1"/>
    <property type="molecule type" value="Genomic_DNA"/>
</dbReference>
<evidence type="ECO:0000256" key="1">
    <source>
        <dbReference type="ARBA" id="ARBA00007039"/>
    </source>
</evidence>
<dbReference type="InterPro" id="IPR001907">
    <property type="entry name" value="ClpP"/>
</dbReference>
<gene>
    <name evidence="2" type="ORF">LCGC14_0805350</name>
</gene>
<dbReference type="Pfam" id="PF00574">
    <property type="entry name" value="CLP_protease"/>
    <property type="match status" value="1"/>
</dbReference>
<dbReference type="GO" id="GO:0006515">
    <property type="term" value="P:protein quality control for misfolded or incompletely synthesized proteins"/>
    <property type="evidence" value="ECO:0007669"/>
    <property type="project" value="TreeGrafter"/>
</dbReference>
<dbReference type="PANTHER" id="PTHR10381">
    <property type="entry name" value="ATP-DEPENDENT CLP PROTEASE PROTEOLYTIC SUBUNIT"/>
    <property type="match status" value="1"/>
</dbReference>
<dbReference type="GO" id="GO:0051117">
    <property type="term" value="F:ATPase binding"/>
    <property type="evidence" value="ECO:0007669"/>
    <property type="project" value="TreeGrafter"/>
</dbReference>
<dbReference type="Gene3D" id="3.90.226.10">
    <property type="entry name" value="2-enoyl-CoA Hydratase, Chain A, domain 1"/>
    <property type="match status" value="1"/>
</dbReference>
<accession>A0A0F9PNG0</accession>
<dbReference type="CDD" id="cd07016">
    <property type="entry name" value="S14_ClpP_1"/>
    <property type="match status" value="1"/>
</dbReference>
<evidence type="ECO:0008006" key="3">
    <source>
        <dbReference type="Google" id="ProtNLM"/>
    </source>
</evidence>
<dbReference type="InterPro" id="IPR029045">
    <property type="entry name" value="ClpP/crotonase-like_dom_sf"/>
</dbReference>
<comment type="similarity">
    <text evidence="1">Belongs to the peptidase S14 family.</text>
</comment>
<organism evidence="2">
    <name type="scientific">marine sediment metagenome</name>
    <dbReference type="NCBI Taxonomy" id="412755"/>
    <lineage>
        <taxon>unclassified sequences</taxon>
        <taxon>metagenomes</taxon>
        <taxon>ecological metagenomes</taxon>
    </lineage>
</organism>
<name>A0A0F9PNG0_9ZZZZ</name>
<dbReference type="PRINTS" id="PR00127">
    <property type="entry name" value="CLPPROTEASEP"/>
</dbReference>
<protein>
    <recommendedName>
        <fullName evidence="3">ATP-dependent Clp protease proteolytic subunit</fullName>
    </recommendedName>
</protein>
<dbReference type="GO" id="GO:0009368">
    <property type="term" value="C:endopeptidase Clp complex"/>
    <property type="evidence" value="ECO:0007669"/>
    <property type="project" value="TreeGrafter"/>
</dbReference>
<reference evidence="2" key="1">
    <citation type="journal article" date="2015" name="Nature">
        <title>Complex archaea that bridge the gap between prokaryotes and eukaryotes.</title>
        <authorList>
            <person name="Spang A."/>
            <person name="Saw J.H."/>
            <person name="Jorgensen S.L."/>
            <person name="Zaremba-Niedzwiedzka K."/>
            <person name="Martijn J."/>
            <person name="Lind A.E."/>
            <person name="van Eijk R."/>
            <person name="Schleper C."/>
            <person name="Guy L."/>
            <person name="Ettema T.J."/>
        </authorList>
    </citation>
    <scope>NUCLEOTIDE SEQUENCE</scope>
</reference>
<sequence>MYPKPTFESPTPPTADEGPRFIAPTTVEAINNHVYFYADVNSDRGLTLLQRLREADNFLRSEHISRALPPDFPPIPIWLHINSWGGSVTDGFAISDQIKQIQTPIYSIVEGMCASAATFISMACSQRYIQPSAYMLIHELSAFMWGTYTQIKDDVKLLDMMIERITTFYLNNSTLKREDVEKSLKHNTWFNADMAIKAGMVDNIYGNA</sequence>
<dbReference type="GO" id="GO:0004252">
    <property type="term" value="F:serine-type endopeptidase activity"/>
    <property type="evidence" value="ECO:0007669"/>
    <property type="project" value="InterPro"/>
</dbReference>
<evidence type="ECO:0000313" key="2">
    <source>
        <dbReference type="EMBL" id="KKN33285.1"/>
    </source>
</evidence>
<dbReference type="GO" id="GO:0004176">
    <property type="term" value="F:ATP-dependent peptidase activity"/>
    <property type="evidence" value="ECO:0007669"/>
    <property type="project" value="InterPro"/>
</dbReference>
<comment type="caution">
    <text evidence="2">The sequence shown here is derived from an EMBL/GenBank/DDBJ whole genome shotgun (WGS) entry which is preliminary data.</text>
</comment>
<dbReference type="PANTHER" id="PTHR10381:SF11">
    <property type="entry name" value="ATP-DEPENDENT CLP PROTEASE PROTEOLYTIC SUBUNIT, MITOCHONDRIAL"/>
    <property type="match status" value="1"/>
</dbReference>
<dbReference type="SUPFAM" id="SSF52096">
    <property type="entry name" value="ClpP/crotonase"/>
    <property type="match status" value="1"/>
</dbReference>
<proteinExistence type="inferred from homology"/>
<dbReference type="AlphaFoldDB" id="A0A0F9PNG0"/>